<proteinExistence type="predicted"/>
<sequence>MSGGLEVQRRSHSLSRQNLDIGGVSCERSRWRSRSQARQNRDVGGLEFQVWGMEIQDGSLTSLAES</sequence>
<name>A0AAE1AF05_9GAST</name>
<dbReference type="AlphaFoldDB" id="A0AAE1AF05"/>
<organism evidence="1 2">
    <name type="scientific">Elysia crispata</name>
    <name type="common">lettuce slug</name>
    <dbReference type="NCBI Taxonomy" id="231223"/>
    <lineage>
        <taxon>Eukaryota</taxon>
        <taxon>Metazoa</taxon>
        <taxon>Spiralia</taxon>
        <taxon>Lophotrochozoa</taxon>
        <taxon>Mollusca</taxon>
        <taxon>Gastropoda</taxon>
        <taxon>Heterobranchia</taxon>
        <taxon>Euthyneura</taxon>
        <taxon>Panpulmonata</taxon>
        <taxon>Sacoglossa</taxon>
        <taxon>Placobranchoidea</taxon>
        <taxon>Plakobranchidae</taxon>
        <taxon>Elysia</taxon>
    </lineage>
</organism>
<accession>A0AAE1AF05</accession>
<evidence type="ECO:0000313" key="2">
    <source>
        <dbReference type="Proteomes" id="UP001283361"/>
    </source>
</evidence>
<dbReference type="Proteomes" id="UP001283361">
    <property type="component" value="Unassembled WGS sequence"/>
</dbReference>
<reference evidence="1" key="1">
    <citation type="journal article" date="2023" name="G3 (Bethesda)">
        <title>A reference genome for the long-term kleptoplast-retaining sea slug Elysia crispata morphotype clarki.</title>
        <authorList>
            <person name="Eastman K.E."/>
            <person name="Pendleton A.L."/>
            <person name="Shaikh M.A."/>
            <person name="Suttiyut T."/>
            <person name="Ogas R."/>
            <person name="Tomko P."/>
            <person name="Gavelis G."/>
            <person name="Widhalm J.R."/>
            <person name="Wisecaver J.H."/>
        </authorList>
    </citation>
    <scope>NUCLEOTIDE SEQUENCE</scope>
    <source>
        <strain evidence="1">ECLA1</strain>
    </source>
</reference>
<evidence type="ECO:0000313" key="1">
    <source>
        <dbReference type="EMBL" id="KAK3786709.1"/>
    </source>
</evidence>
<comment type="caution">
    <text evidence="1">The sequence shown here is derived from an EMBL/GenBank/DDBJ whole genome shotgun (WGS) entry which is preliminary data.</text>
</comment>
<gene>
    <name evidence="1" type="ORF">RRG08_057985</name>
</gene>
<dbReference type="EMBL" id="JAWDGP010001946">
    <property type="protein sequence ID" value="KAK3786709.1"/>
    <property type="molecule type" value="Genomic_DNA"/>
</dbReference>
<keyword evidence="2" id="KW-1185">Reference proteome</keyword>
<protein>
    <submittedName>
        <fullName evidence="1">Uncharacterized protein</fullName>
    </submittedName>
</protein>